<dbReference type="GO" id="GO:0047355">
    <property type="term" value="F:CDP-glycerol glycerophosphotransferase activity"/>
    <property type="evidence" value="ECO:0007669"/>
    <property type="project" value="InterPro"/>
</dbReference>
<dbReference type="Proteomes" id="UP000228680">
    <property type="component" value="Unassembled WGS sequence"/>
</dbReference>
<dbReference type="InterPro" id="IPR007554">
    <property type="entry name" value="Glycerophosphate_synth"/>
</dbReference>
<dbReference type="AlphaFoldDB" id="A0A2M9F0M2"/>
<accession>A0A2M9F0M2</accession>
<dbReference type="GO" id="GO:0016020">
    <property type="term" value="C:membrane"/>
    <property type="evidence" value="ECO:0007669"/>
    <property type="project" value="InterPro"/>
</dbReference>
<dbReference type="OrthoDB" id="2033017at2"/>
<protein>
    <submittedName>
        <fullName evidence="1">Teichoic acid biosynthesis protein</fullName>
    </submittedName>
</protein>
<gene>
    <name evidence="1" type="ORF">CQS04_07605</name>
</gene>
<dbReference type="InterPro" id="IPR043148">
    <property type="entry name" value="TagF_C"/>
</dbReference>
<evidence type="ECO:0000313" key="2">
    <source>
        <dbReference type="Proteomes" id="UP000228680"/>
    </source>
</evidence>
<proteinExistence type="predicted"/>
<dbReference type="Gene3D" id="3.40.50.12580">
    <property type="match status" value="1"/>
</dbReference>
<evidence type="ECO:0000313" key="1">
    <source>
        <dbReference type="EMBL" id="PJK17012.1"/>
    </source>
</evidence>
<reference evidence="1 2" key="1">
    <citation type="submission" date="2017-10" db="EMBL/GenBank/DDBJ databases">
        <title>Draft genome of Chryseomicrobium casticus sp. nov.</title>
        <authorList>
            <person name="Chakraborty R."/>
            <person name="Saha T."/>
        </authorList>
    </citation>
    <scope>NUCLEOTIDE SEQUENCE [LARGE SCALE GENOMIC DNA]</scope>
    <source>
        <strain evidence="1 2">ET03</strain>
    </source>
</reference>
<organism evidence="1 2">
    <name type="scientific">Chryseomicrobium excrementi</name>
    <dbReference type="NCBI Taxonomy" id="2041346"/>
    <lineage>
        <taxon>Bacteria</taxon>
        <taxon>Bacillati</taxon>
        <taxon>Bacillota</taxon>
        <taxon>Bacilli</taxon>
        <taxon>Bacillales</taxon>
        <taxon>Caryophanaceae</taxon>
        <taxon>Chryseomicrobium</taxon>
    </lineage>
</organism>
<comment type="caution">
    <text evidence="1">The sequence shown here is derived from an EMBL/GenBank/DDBJ whole genome shotgun (WGS) entry which is preliminary data.</text>
</comment>
<dbReference type="Pfam" id="PF04464">
    <property type="entry name" value="Glyphos_transf"/>
    <property type="match status" value="1"/>
</dbReference>
<dbReference type="EMBL" id="PCGR01000002">
    <property type="protein sequence ID" value="PJK17012.1"/>
    <property type="molecule type" value="Genomic_DNA"/>
</dbReference>
<dbReference type="RefSeq" id="WP_100353558.1">
    <property type="nucleotide sequence ID" value="NZ_PCGR01000002.1"/>
</dbReference>
<name>A0A2M9F0M2_9BACL</name>
<sequence>MRVYTADVDVIQADARQVHFFFKPADESHIFLLEELEFQQAHFICDVALADQILLHHQPSADVHVYVYVKNQELLITKEWDGLSHFHDQPHFYSFTMTNHHHLVSLRQVGLTRVVLIDQQNTVIHQIDDVATGEKSLVEIPYELGFTSTFFRFTTIAVARYQDYHLVATYDLFRKVITIEKILFSIERFSETLVLTLTSKNELTLKNIETGVKTVVNLARIPRNQGRKVLLLDDVKSEKKRHVLAIFKEDATRFFIYTKSDGIYIGKNNPFKVTGHQVNLKMVSGFRNVYFVGRSTHYAYQAAGKYETLYLKDEQHQVTTFKRPFKNLPLLRRYGYYKVPLSRLFRDDQIHTNLFVGDKKAVVHNFKRRFGDKKAKTLLRKKVGEQLLVIRTTLGGNLTVTRIPFAPEYTLWNRLKISAAYVAAKFSRKDALPTNLYFEKKSETAAESGFRVFERVMELAPKTSRNYFILSEKSPEFSKLKERFGKALIAKYSFRHYLAIFQANYFISSELSNHVLNDRLYIDHLRQKLMDVPLVFLQHGIMFAKPVDNPMAFGFHKDKNLYTMYKSVISSQLEAKEFYKMGYVKEDLIQTGLATLDFATLDPGADKIAYMPTYRYWEEGLIYKGDIEQTTYYKSLIQVIQAFEKAGLLDRLLLVPHNKFSTFIKENMPAYESIISDNPSVALKQSVVFITDYSSAIYDAIFRGAYPIFYWEEKEMLIEQYKAIPPVNENNAPGPIAYDAEQLVELAKHAISREYELEQNYKDRYKAINAFDDRKNTERILAFLQQDNIL</sequence>
<keyword evidence="2" id="KW-1185">Reference proteome</keyword>